<evidence type="ECO:0000256" key="5">
    <source>
        <dbReference type="ARBA" id="ARBA00023004"/>
    </source>
</evidence>
<dbReference type="GO" id="GO:0004844">
    <property type="term" value="F:uracil DNA N-glycosylase activity"/>
    <property type="evidence" value="ECO:0007669"/>
    <property type="project" value="InterPro"/>
</dbReference>
<accession>A0A060HT19</accession>
<evidence type="ECO:0000256" key="2">
    <source>
        <dbReference type="ARBA" id="ARBA00022723"/>
    </source>
</evidence>
<keyword evidence="4 11" id="KW-0378">Hydrolase</keyword>
<dbReference type="STRING" id="926571.NVIE_020400"/>
<evidence type="ECO:0000256" key="8">
    <source>
        <dbReference type="ARBA" id="ARBA00023779"/>
    </source>
</evidence>
<organism evidence="11 12">
    <name type="scientific">Nitrososphaera viennensis EN76</name>
    <dbReference type="NCBI Taxonomy" id="926571"/>
    <lineage>
        <taxon>Archaea</taxon>
        <taxon>Nitrososphaerota</taxon>
        <taxon>Nitrososphaeria</taxon>
        <taxon>Nitrososphaerales</taxon>
        <taxon>Nitrososphaeraceae</taxon>
        <taxon>Nitrososphaera</taxon>
    </lineage>
</organism>
<dbReference type="GO" id="GO:0006284">
    <property type="term" value="P:base-excision repair"/>
    <property type="evidence" value="ECO:0007669"/>
    <property type="project" value="InterPro"/>
</dbReference>
<dbReference type="HOGENOM" id="CLU_083279_0_0_2"/>
<keyword evidence="2" id="KW-0479">Metal-binding</keyword>
<dbReference type="GO" id="GO:0046872">
    <property type="term" value="F:metal ion binding"/>
    <property type="evidence" value="ECO:0007669"/>
    <property type="project" value="UniProtKB-KW"/>
</dbReference>
<reference evidence="11 12" key="1">
    <citation type="journal article" date="2014" name="Int. J. Syst. Evol. Microbiol.">
        <title>Nitrososphaera viennensis gen. nov., sp. nov., an aerobic and mesophilic, ammonia-oxidizing archaeon from soil and a member of the archaeal phylum Thaumarchaeota.</title>
        <authorList>
            <person name="Stieglmeier M."/>
            <person name="Klingl A."/>
            <person name="Alves R.J."/>
            <person name="Rittmann S.K."/>
            <person name="Melcher M."/>
            <person name="Leisch N."/>
            <person name="Schleper C."/>
        </authorList>
    </citation>
    <scope>NUCLEOTIDE SEQUENCE [LARGE SCALE GENOMIC DNA]</scope>
    <source>
        <strain evidence="11">EN76</strain>
    </source>
</reference>
<proteinExistence type="inferred from homology"/>
<dbReference type="InterPro" id="IPR051536">
    <property type="entry name" value="UDG_Type-4/5"/>
</dbReference>
<evidence type="ECO:0000256" key="7">
    <source>
        <dbReference type="ARBA" id="ARBA00023204"/>
    </source>
</evidence>
<keyword evidence="1" id="KW-0004">4Fe-4S</keyword>
<dbReference type="CDD" id="cd10031">
    <property type="entry name" value="UDG-F5_TTUDGB_like"/>
    <property type="match status" value="1"/>
</dbReference>
<evidence type="ECO:0000256" key="9">
    <source>
        <dbReference type="ARBA" id="ARBA00023887"/>
    </source>
</evidence>
<dbReference type="SUPFAM" id="SSF52141">
    <property type="entry name" value="Uracil-DNA glycosylase-like"/>
    <property type="match status" value="1"/>
</dbReference>
<dbReference type="GO" id="GO:0033958">
    <property type="term" value="F:DNA-deoxyinosine glycosylase activity"/>
    <property type="evidence" value="ECO:0007669"/>
    <property type="project" value="InterPro"/>
</dbReference>
<dbReference type="InterPro" id="IPR036895">
    <property type="entry name" value="Uracil-DNA_glycosylase-like_sf"/>
</dbReference>
<keyword evidence="12" id="KW-1185">Reference proteome</keyword>
<name>A0A060HT19_9ARCH</name>
<dbReference type="PANTHER" id="PTHR33693:SF3">
    <property type="entry name" value="TYPE-5 URACIL-DNA GLYCOSYLASE"/>
    <property type="match status" value="1"/>
</dbReference>
<keyword evidence="3" id="KW-0227">DNA damage</keyword>
<evidence type="ECO:0000256" key="6">
    <source>
        <dbReference type="ARBA" id="ARBA00023014"/>
    </source>
</evidence>
<dbReference type="InterPro" id="IPR044147">
    <property type="entry name" value="UdgB-like"/>
</dbReference>
<evidence type="ECO:0000256" key="3">
    <source>
        <dbReference type="ARBA" id="ARBA00022763"/>
    </source>
</evidence>
<sequence>MGDKKIIRGMIATAFMNEDDDAAGKLELLNSRVVACKKCPRLAKYIRDVGREKNKPRRHSGENYWSRPLPSWGDPDARLLIVGLAPAAHGGNRTGRMFTGDSSGDWLARAMHGTGFASKPASRARDDGLVLTGAYITAAARCAPPDNKPTPQELANCLPYLQAELAALKSVRVVLALGKIAFDAYCRAVGARGLAFAHGARYDDNVSGRTLLASYHPSRQNTNTGRLTWEMWAEIFATARALV</sequence>
<dbReference type="Pfam" id="PF03167">
    <property type="entry name" value="UDG"/>
    <property type="match status" value="1"/>
</dbReference>
<dbReference type="SMART" id="SM00987">
    <property type="entry name" value="UreE_C"/>
    <property type="match status" value="1"/>
</dbReference>
<keyword evidence="7" id="KW-0234">DNA repair</keyword>
<comment type="similarity">
    <text evidence="8">Belongs to the uracil-DNA glycosylase (UDG) superfamily. Type 5 (UDGb) family.</text>
</comment>
<keyword evidence="11" id="KW-0326">Glycosidase</keyword>
<dbReference type="PANTHER" id="PTHR33693">
    <property type="entry name" value="TYPE-5 URACIL-DNA GLYCOSYLASE"/>
    <property type="match status" value="1"/>
</dbReference>
<evidence type="ECO:0000259" key="10">
    <source>
        <dbReference type="SMART" id="SM00986"/>
    </source>
</evidence>
<dbReference type="GO" id="GO:0051539">
    <property type="term" value="F:4 iron, 4 sulfur cluster binding"/>
    <property type="evidence" value="ECO:0007669"/>
    <property type="project" value="UniProtKB-KW"/>
</dbReference>
<dbReference type="SMART" id="SM00986">
    <property type="entry name" value="UDG"/>
    <property type="match status" value="1"/>
</dbReference>
<evidence type="ECO:0000313" key="12">
    <source>
        <dbReference type="Proteomes" id="UP000027093"/>
    </source>
</evidence>
<evidence type="ECO:0000256" key="1">
    <source>
        <dbReference type="ARBA" id="ARBA00022485"/>
    </source>
</evidence>
<keyword evidence="6" id="KW-0411">Iron-sulfur</keyword>
<dbReference type="Gene3D" id="3.40.470.10">
    <property type="entry name" value="Uracil-DNA glycosylase-like domain"/>
    <property type="match status" value="1"/>
</dbReference>
<dbReference type="KEGG" id="nvn:NVIE_020400"/>
<keyword evidence="5" id="KW-0408">Iron</keyword>
<evidence type="ECO:0000313" key="11">
    <source>
        <dbReference type="EMBL" id="AIC16297.1"/>
    </source>
</evidence>
<dbReference type="InterPro" id="IPR005122">
    <property type="entry name" value="Uracil-DNA_glycosylase-like"/>
</dbReference>
<evidence type="ECO:0000256" key="4">
    <source>
        <dbReference type="ARBA" id="ARBA00022801"/>
    </source>
</evidence>
<feature type="domain" description="Uracil-DNA glycosylase-like" evidence="10">
    <location>
        <begin position="70"/>
        <end position="236"/>
    </location>
</feature>
<dbReference type="Proteomes" id="UP000027093">
    <property type="component" value="Chromosome"/>
</dbReference>
<dbReference type="AlphaFoldDB" id="A0A060HT19"/>
<protein>
    <recommendedName>
        <fullName evidence="9">Type-5 uracil-DNA glycosylase</fullName>
    </recommendedName>
</protein>
<gene>
    <name evidence="11" type="ORF">NVIE_020400</name>
</gene>
<dbReference type="EMBL" id="CP007536">
    <property type="protein sequence ID" value="AIC16297.1"/>
    <property type="molecule type" value="Genomic_DNA"/>
</dbReference>